<accession>B6XJ52</accession>
<name>B6XJ52_9GAMM</name>
<dbReference type="EMBL" id="ABXW01000062">
    <property type="protein sequence ID" value="EEB44589.1"/>
    <property type="molecule type" value="Genomic_DNA"/>
</dbReference>
<gene>
    <name evidence="1" type="ORF">PROVALCAL_03403</name>
</gene>
<comment type="caution">
    <text evidence="1">The sequence shown here is derived from an EMBL/GenBank/DDBJ whole genome shotgun (WGS) entry which is preliminary data.</text>
</comment>
<dbReference type="GeneID" id="57293262"/>
<protein>
    <recommendedName>
        <fullName evidence="3">ANR family transcriptional regulator</fullName>
    </recommendedName>
</protein>
<evidence type="ECO:0000313" key="2">
    <source>
        <dbReference type="Proteomes" id="UP000003729"/>
    </source>
</evidence>
<dbReference type="NCBIfam" id="NF033650">
    <property type="entry name" value="ANR_neg_reg"/>
    <property type="match status" value="1"/>
</dbReference>
<dbReference type="Proteomes" id="UP000003729">
    <property type="component" value="Unassembled WGS sequence"/>
</dbReference>
<sequence length="75" mass="8962">MTFINNDSPLYFRAARDAIRLEQTGKYFEAATAWLQAHRFARARNNQIWSEHRSDFCMKQLKREMYKGTSNEQNT</sequence>
<reference evidence="1 2" key="2">
    <citation type="submission" date="2008-10" db="EMBL/GenBank/DDBJ databases">
        <authorList>
            <person name="Fulton L."/>
            <person name="Clifton S."/>
            <person name="Fulton B."/>
            <person name="Xu J."/>
            <person name="Minx P."/>
            <person name="Pepin K.H."/>
            <person name="Johnson M."/>
            <person name="Bhonagiri V."/>
            <person name="Nash W.E."/>
            <person name="Mardis E.R."/>
            <person name="Wilson R.K."/>
        </authorList>
    </citation>
    <scope>NUCLEOTIDE SEQUENCE [LARGE SCALE GENOMIC DNA]</scope>
    <source>
        <strain evidence="1 2">DSM 30120</strain>
    </source>
</reference>
<dbReference type="eggNOG" id="ENOG5033JBX">
    <property type="taxonomic scope" value="Bacteria"/>
</dbReference>
<evidence type="ECO:0008006" key="3">
    <source>
        <dbReference type="Google" id="ProtNLM"/>
    </source>
</evidence>
<organism evidence="1 2">
    <name type="scientific">Providencia alcalifaciens DSM 30120</name>
    <dbReference type="NCBI Taxonomy" id="520999"/>
    <lineage>
        <taxon>Bacteria</taxon>
        <taxon>Pseudomonadati</taxon>
        <taxon>Pseudomonadota</taxon>
        <taxon>Gammaproteobacteria</taxon>
        <taxon>Enterobacterales</taxon>
        <taxon>Morganellaceae</taxon>
        <taxon>Providencia</taxon>
    </lineage>
</organism>
<dbReference type="AlphaFoldDB" id="B6XJ52"/>
<dbReference type="InterPro" id="IPR047666">
    <property type="entry name" value="ANR_neg_reg"/>
</dbReference>
<proteinExistence type="predicted"/>
<reference evidence="1 2" key="1">
    <citation type="submission" date="2008-10" db="EMBL/GenBank/DDBJ databases">
        <title>Draft genome sequence of Providencia alcalifaciens (DSM 30120).</title>
        <authorList>
            <person name="Sudarsanam P."/>
            <person name="Ley R."/>
            <person name="Guruge J."/>
            <person name="Turnbaugh P.J."/>
            <person name="Mahowald M."/>
            <person name="Liep D."/>
            <person name="Gordon J."/>
        </authorList>
    </citation>
    <scope>NUCLEOTIDE SEQUENCE [LARGE SCALE GENOMIC DNA]</scope>
    <source>
        <strain evidence="1 2">DSM 30120</strain>
    </source>
</reference>
<evidence type="ECO:0000313" key="1">
    <source>
        <dbReference type="EMBL" id="EEB44589.1"/>
    </source>
</evidence>
<dbReference type="RefSeq" id="WP_006660322.1">
    <property type="nucleotide sequence ID" value="NZ_ABXW01000062.1"/>
</dbReference>